<evidence type="ECO:0000256" key="1">
    <source>
        <dbReference type="ARBA" id="ARBA00023015"/>
    </source>
</evidence>
<dbReference type="GO" id="GO:0003700">
    <property type="term" value="F:DNA-binding transcription factor activity"/>
    <property type="evidence" value="ECO:0007669"/>
    <property type="project" value="TreeGrafter"/>
</dbReference>
<dbReference type="Gene3D" id="2.40.110.10">
    <property type="entry name" value="Butyryl-CoA Dehydrogenase, subunit A, domain 2"/>
    <property type="match status" value="1"/>
</dbReference>
<dbReference type="PANTHER" id="PTHR30055:SF234">
    <property type="entry name" value="HTH-TYPE TRANSCRIPTIONAL REGULATOR BETI"/>
    <property type="match status" value="1"/>
</dbReference>
<evidence type="ECO:0000256" key="5">
    <source>
        <dbReference type="SAM" id="MobiDB-lite"/>
    </source>
</evidence>
<dbReference type="PRINTS" id="PR00455">
    <property type="entry name" value="HTHTETR"/>
</dbReference>
<feature type="DNA-binding region" description="H-T-H motif" evidence="4">
    <location>
        <begin position="385"/>
        <end position="404"/>
    </location>
</feature>
<dbReference type="InterPro" id="IPR050109">
    <property type="entry name" value="HTH-type_TetR-like_transc_reg"/>
</dbReference>
<organism evidence="7 8">
    <name type="scientific">Achromobacter agilis</name>
    <dbReference type="NCBI Taxonomy" id="1353888"/>
    <lineage>
        <taxon>Bacteria</taxon>
        <taxon>Pseudomonadati</taxon>
        <taxon>Pseudomonadota</taxon>
        <taxon>Betaproteobacteria</taxon>
        <taxon>Burkholderiales</taxon>
        <taxon>Alcaligenaceae</taxon>
        <taxon>Achromobacter</taxon>
    </lineage>
</organism>
<evidence type="ECO:0000256" key="4">
    <source>
        <dbReference type="PROSITE-ProRule" id="PRU00335"/>
    </source>
</evidence>
<accession>A0A446CE06</accession>
<dbReference type="Gene3D" id="1.10.10.60">
    <property type="entry name" value="Homeodomain-like"/>
    <property type="match status" value="1"/>
</dbReference>
<gene>
    <name evidence="7" type="primary">kstR2_2</name>
    <name evidence="7" type="ORF">AGI3411_02391</name>
</gene>
<dbReference type="EMBL" id="UFQB01000008">
    <property type="protein sequence ID" value="SSW66106.1"/>
    <property type="molecule type" value="Genomic_DNA"/>
</dbReference>
<dbReference type="PANTHER" id="PTHR30055">
    <property type="entry name" value="HTH-TYPE TRANSCRIPTIONAL REGULATOR RUTR"/>
    <property type="match status" value="1"/>
</dbReference>
<feature type="domain" description="HTH tetR-type" evidence="6">
    <location>
        <begin position="362"/>
        <end position="422"/>
    </location>
</feature>
<dbReference type="PROSITE" id="PS50977">
    <property type="entry name" value="HTH_TETR_2"/>
    <property type="match status" value="1"/>
</dbReference>
<dbReference type="InterPro" id="IPR036271">
    <property type="entry name" value="Tet_transcr_reg_TetR-rel_C_sf"/>
</dbReference>
<dbReference type="Pfam" id="PF00440">
    <property type="entry name" value="TetR_N"/>
    <property type="match status" value="1"/>
</dbReference>
<evidence type="ECO:0000256" key="2">
    <source>
        <dbReference type="ARBA" id="ARBA00023125"/>
    </source>
</evidence>
<dbReference type="GO" id="GO:0016627">
    <property type="term" value="F:oxidoreductase activity, acting on the CH-CH group of donors"/>
    <property type="evidence" value="ECO:0007669"/>
    <property type="project" value="InterPro"/>
</dbReference>
<name>A0A446CE06_9BURK</name>
<dbReference type="SUPFAM" id="SSF48498">
    <property type="entry name" value="Tetracyclin repressor-like, C-terminal domain"/>
    <property type="match status" value="1"/>
</dbReference>
<evidence type="ECO:0000313" key="8">
    <source>
        <dbReference type="Proteomes" id="UP000289184"/>
    </source>
</evidence>
<reference evidence="7 8" key="1">
    <citation type="submission" date="2018-07" db="EMBL/GenBank/DDBJ databases">
        <authorList>
            <person name="Peeters C."/>
        </authorList>
    </citation>
    <scope>NUCLEOTIDE SEQUENCE [LARGE SCALE GENOMIC DNA]</scope>
    <source>
        <strain evidence="7 8">LMG 3411</strain>
    </source>
</reference>
<dbReference type="InterPro" id="IPR041490">
    <property type="entry name" value="KstR2_TetR_C"/>
</dbReference>
<dbReference type="Pfam" id="PF17932">
    <property type="entry name" value="TetR_C_24"/>
    <property type="match status" value="1"/>
</dbReference>
<dbReference type="OrthoDB" id="5523834at2"/>
<dbReference type="Proteomes" id="UP000289184">
    <property type="component" value="Unassembled WGS sequence"/>
</dbReference>
<keyword evidence="8" id="KW-1185">Reference proteome</keyword>
<dbReference type="InterPro" id="IPR001647">
    <property type="entry name" value="HTH_TetR"/>
</dbReference>
<keyword evidence="2 4" id="KW-0238">DNA-binding</keyword>
<keyword evidence="3" id="KW-0804">Transcription</keyword>
<dbReference type="SUPFAM" id="SSF46689">
    <property type="entry name" value="Homeodomain-like"/>
    <property type="match status" value="1"/>
</dbReference>
<evidence type="ECO:0000313" key="7">
    <source>
        <dbReference type="EMBL" id="SSW66106.1"/>
    </source>
</evidence>
<dbReference type="Gene3D" id="1.20.140.10">
    <property type="entry name" value="Butyryl-CoA Dehydrogenase, subunit A, domain 3"/>
    <property type="match status" value="1"/>
</dbReference>
<protein>
    <submittedName>
        <fullName evidence="7">HTH-type transcriptional repressor KstR2</fullName>
    </submittedName>
</protein>
<evidence type="ECO:0000256" key="3">
    <source>
        <dbReference type="ARBA" id="ARBA00023163"/>
    </source>
</evidence>
<dbReference type="InterPro" id="IPR009100">
    <property type="entry name" value="AcylCoA_DH/oxidase_NM_dom_sf"/>
</dbReference>
<feature type="region of interest" description="Disordered" evidence="5">
    <location>
        <begin position="93"/>
        <end position="113"/>
    </location>
</feature>
<dbReference type="Gene3D" id="1.10.357.10">
    <property type="entry name" value="Tetracycline Repressor, domain 2"/>
    <property type="match status" value="1"/>
</dbReference>
<keyword evidence="1" id="KW-0805">Transcription regulation</keyword>
<sequence length="580" mass="60219">MTLTWPSAPGVSARWLARARRLAALPEDAEAGACVAHDELAALCAAQPPSPPSTVLAVIEILSAPRPALSMALAAAWCAAAAVDELAGARARRGPGTASANAAGTLHPASGRPAFTVRAEGKSWRIQGEAPWIGAAPGAPLLVFAHHADAAAVSAFLLPADAPGIESTPAGQAGGTAHVDLSVGPERLLGAPGQAADAMRRTDARRRLAAAAQANGVTLAAYAQAAAMLPADEAAPSRGAQELAACASAAAAARALLHEAGAAAHAGQNLRLLSAMALLSAGEAAERMLAAALKLASASARADPDALQALLRARHLHQATAGTQAAQAALLAGAIQPPAPPSTPGATPAMHNAPIPRSGELPDRVAEILDAAADAFTQQTYDATTLDQIGDALGVTKGSIYHHYRSKAHLFTAVYQRALEMNIATVEPIARQSGVRAIDRLYRMAYAHAMQVMKHLSYQRVAVQGLESQLMGRINEEQRARLDEVISLRDHYEELFVNVLTQAIDAGELPRQNPRLAAKPLFGAINWTTMWYQPRPGETAADRDRLAAHLATFVLSGLTQAYQPAADMQIDAPAGAAHRQ</sequence>
<evidence type="ECO:0000259" key="6">
    <source>
        <dbReference type="PROSITE" id="PS50977"/>
    </source>
</evidence>
<dbReference type="RefSeq" id="WP_129527597.1">
    <property type="nucleotide sequence ID" value="NZ_UFQB01000008.1"/>
</dbReference>
<dbReference type="SUPFAM" id="SSF56645">
    <property type="entry name" value="Acyl-CoA dehydrogenase NM domain-like"/>
    <property type="match status" value="1"/>
</dbReference>
<dbReference type="GO" id="GO:0000976">
    <property type="term" value="F:transcription cis-regulatory region binding"/>
    <property type="evidence" value="ECO:0007669"/>
    <property type="project" value="TreeGrafter"/>
</dbReference>
<proteinExistence type="predicted"/>
<dbReference type="InterPro" id="IPR009057">
    <property type="entry name" value="Homeodomain-like_sf"/>
</dbReference>
<dbReference type="AlphaFoldDB" id="A0A446CE06"/>
<dbReference type="InterPro" id="IPR046373">
    <property type="entry name" value="Acyl-CoA_Oxase/DH_mid-dom_sf"/>
</dbReference>